<dbReference type="AlphaFoldDB" id="A0A5K3FE38"/>
<sequence length="113" mass="12611">GSPGTLFKGVTIATAEYLSPGIEKTGAAKKDLLTNHKPEPNVRHRPSESTTLAAQLITHRFIYMSVSDWLHVFLACHWNTKAQRIGPICLRPHPSPKYAAIFLTVNNLYFLLL</sequence>
<proteinExistence type="predicted"/>
<accession>A0A5K3FE38</accession>
<name>A0A5K3FE38_MESCO</name>
<reference evidence="1" key="1">
    <citation type="submission" date="2019-11" db="UniProtKB">
        <authorList>
            <consortium name="WormBaseParasite"/>
        </authorList>
    </citation>
    <scope>IDENTIFICATION</scope>
</reference>
<evidence type="ECO:0000313" key="1">
    <source>
        <dbReference type="WBParaSite" id="MCU_007110-RA"/>
    </source>
</evidence>
<dbReference type="WBParaSite" id="MCU_007110-RA">
    <property type="protein sequence ID" value="MCU_007110-RA"/>
    <property type="gene ID" value="MCU_007110"/>
</dbReference>
<organism evidence="1">
    <name type="scientific">Mesocestoides corti</name>
    <name type="common">Flatworm</name>
    <dbReference type="NCBI Taxonomy" id="53468"/>
    <lineage>
        <taxon>Eukaryota</taxon>
        <taxon>Metazoa</taxon>
        <taxon>Spiralia</taxon>
        <taxon>Lophotrochozoa</taxon>
        <taxon>Platyhelminthes</taxon>
        <taxon>Cestoda</taxon>
        <taxon>Eucestoda</taxon>
        <taxon>Cyclophyllidea</taxon>
        <taxon>Mesocestoididae</taxon>
        <taxon>Mesocestoides</taxon>
    </lineage>
</organism>
<protein>
    <submittedName>
        <fullName evidence="1">Ovule protein</fullName>
    </submittedName>
</protein>